<evidence type="ECO:0000256" key="1">
    <source>
        <dbReference type="ARBA" id="ARBA00022574"/>
    </source>
</evidence>
<dbReference type="PROSITE" id="PS50082">
    <property type="entry name" value="WD_REPEATS_2"/>
    <property type="match status" value="3"/>
</dbReference>
<proteinExistence type="predicted"/>
<keyword evidence="1 3" id="KW-0853">WD repeat</keyword>
<dbReference type="AlphaFoldDB" id="A0A8S0SIS2"/>
<sequence>MLSFDKGEEIFFDTTDYLLSEEPVVVKEDSPCGLGYEVWSCEPQSIKQRRDTFLHRMGFVEVSAHDELETMELERISESNGAISSSFRSSSVNIDDNLVYDRWESNGEASCSVEDSDMDWLDDLTIDAYRARQCENGQVLPCLEECRNVDKMKKTTRWWDHLLWKKKKNRVTDVSKEPNLYIKDERVTWMKMEHNKKRCMECTAVCAGQEINAHNGLIWTMKFSPDGKYLASGGEDGVICIWRVGSADSSFSTTKCNFSRQEFEGKSSSHGKKSRPASVIIPEKVFCIAEEPLVRFRGHTSDILDLSWSISNHLLSSSMDKTVRLWQVGSDKCLGVFHHSDYVTCVQFNPVDENYYISGSIDGKVRIWGVTERRVVDWANAQDVVTAICYQPNGNGFVVGSLAGICRFYRSSGDELVLNAEINVCRQKKSSENKITSIQFLKNDPERVMITSKDSKIRIFDGCRVVRKYRGLKKSRVQMSASFTSSGRHMLSVGDDSRIYIWNYDNSLIPSSKQTKSIRSYEHFLVEGVSVALPWSDTGTEENCFALDSPLSDVQTHDWQEASLRVRDAERFTLGNWFSMDSSSKASVTWPEEKLPSWDLPSAEHVCQPCYNYDDHLHQRNDEIHSSRIRSATWGLVIVTGGWDGRIRTFHNYGLPNRI</sequence>
<dbReference type="Gene3D" id="2.130.10.10">
    <property type="entry name" value="YVTN repeat-like/Quinoprotein amine dehydrogenase"/>
    <property type="match status" value="1"/>
</dbReference>
<feature type="repeat" description="WD" evidence="3">
    <location>
        <begin position="336"/>
        <end position="378"/>
    </location>
</feature>
<reference evidence="4 5" key="1">
    <citation type="submission" date="2019-12" db="EMBL/GenBank/DDBJ databases">
        <authorList>
            <person name="Alioto T."/>
            <person name="Alioto T."/>
            <person name="Gomez Garrido J."/>
        </authorList>
    </citation>
    <scope>NUCLEOTIDE SEQUENCE [LARGE SCALE GENOMIC DNA]</scope>
</reference>
<accession>A0A8S0SIS2</accession>
<evidence type="ECO:0000313" key="5">
    <source>
        <dbReference type="Proteomes" id="UP000594638"/>
    </source>
</evidence>
<dbReference type="SMART" id="SM00320">
    <property type="entry name" value="WD40"/>
    <property type="match status" value="7"/>
</dbReference>
<gene>
    <name evidence="4" type="ORF">OLEA9_A011676</name>
</gene>
<feature type="repeat" description="WD" evidence="3">
    <location>
        <begin position="296"/>
        <end position="336"/>
    </location>
</feature>
<organism evidence="4 5">
    <name type="scientific">Olea europaea subsp. europaea</name>
    <dbReference type="NCBI Taxonomy" id="158383"/>
    <lineage>
        <taxon>Eukaryota</taxon>
        <taxon>Viridiplantae</taxon>
        <taxon>Streptophyta</taxon>
        <taxon>Embryophyta</taxon>
        <taxon>Tracheophyta</taxon>
        <taxon>Spermatophyta</taxon>
        <taxon>Magnoliopsida</taxon>
        <taxon>eudicotyledons</taxon>
        <taxon>Gunneridae</taxon>
        <taxon>Pentapetalae</taxon>
        <taxon>asterids</taxon>
        <taxon>lamiids</taxon>
        <taxon>Lamiales</taxon>
        <taxon>Oleaceae</taxon>
        <taxon>Oleeae</taxon>
        <taxon>Olea</taxon>
    </lineage>
</organism>
<comment type="caution">
    <text evidence="4">The sequence shown here is derived from an EMBL/GenBank/DDBJ whole genome shotgun (WGS) entry which is preliminary data.</text>
</comment>
<dbReference type="SUPFAM" id="SSF50978">
    <property type="entry name" value="WD40 repeat-like"/>
    <property type="match status" value="1"/>
</dbReference>
<dbReference type="InterPro" id="IPR001680">
    <property type="entry name" value="WD40_rpt"/>
</dbReference>
<dbReference type="InterPro" id="IPR040324">
    <property type="entry name" value="WDR44/Dgr2"/>
</dbReference>
<evidence type="ECO:0000256" key="3">
    <source>
        <dbReference type="PROSITE-ProRule" id="PRU00221"/>
    </source>
</evidence>
<dbReference type="Gramene" id="OE9A011676T1">
    <property type="protein sequence ID" value="OE9A011676C1"/>
    <property type="gene ID" value="OE9A011676"/>
</dbReference>
<dbReference type="Pfam" id="PF00400">
    <property type="entry name" value="WD40"/>
    <property type="match status" value="4"/>
</dbReference>
<protein>
    <submittedName>
        <fullName evidence="4">WD repeat-containing 44</fullName>
    </submittedName>
</protein>
<dbReference type="PANTHER" id="PTHR14221">
    <property type="entry name" value="WD REPEAT DOMAIN 44"/>
    <property type="match status" value="1"/>
</dbReference>
<dbReference type="PANTHER" id="PTHR14221:SF31">
    <property type="entry name" value="TRANSDUCIN_WD40 REPEAT-LIKE SUPERFAMILY PROTEIN"/>
    <property type="match status" value="1"/>
</dbReference>
<dbReference type="OrthoDB" id="408728at2759"/>
<keyword evidence="2" id="KW-0677">Repeat</keyword>
<dbReference type="EMBL" id="CACTIH010005437">
    <property type="protein sequence ID" value="CAA2992525.1"/>
    <property type="molecule type" value="Genomic_DNA"/>
</dbReference>
<name>A0A8S0SIS2_OLEEU</name>
<evidence type="ECO:0000313" key="4">
    <source>
        <dbReference type="EMBL" id="CAA2992525.1"/>
    </source>
</evidence>
<keyword evidence="5" id="KW-1185">Reference proteome</keyword>
<dbReference type="PRINTS" id="PR00320">
    <property type="entry name" value="GPROTEINBRPT"/>
</dbReference>
<dbReference type="InterPro" id="IPR036322">
    <property type="entry name" value="WD40_repeat_dom_sf"/>
</dbReference>
<dbReference type="InterPro" id="IPR020472">
    <property type="entry name" value="WD40_PAC1"/>
</dbReference>
<feature type="repeat" description="WD" evidence="3">
    <location>
        <begin position="211"/>
        <end position="252"/>
    </location>
</feature>
<evidence type="ECO:0000256" key="2">
    <source>
        <dbReference type="ARBA" id="ARBA00022737"/>
    </source>
</evidence>
<dbReference type="InterPro" id="IPR015943">
    <property type="entry name" value="WD40/YVTN_repeat-like_dom_sf"/>
</dbReference>
<dbReference type="Proteomes" id="UP000594638">
    <property type="component" value="Unassembled WGS sequence"/>
</dbReference>
<dbReference type="PROSITE" id="PS50294">
    <property type="entry name" value="WD_REPEATS_REGION"/>
    <property type="match status" value="3"/>
</dbReference>